<dbReference type="RefSeq" id="WP_190253264.1">
    <property type="nucleotide sequence ID" value="NZ_BMPI01000032.1"/>
</dbReference>
<reference evidence="1" key="2">
    <citation type="submission" date="2020-09" db="EMBL/GenBank/DDBJ databases">
        <authorList>
            <person name="Sun Q."/>
            <person name="Ohkuma M."/>
        </authorList>
    </citation>
    <scope>NUCLEOTIDE SEQUENCE</scope>
    <source>
        <strain evidence="1">JCM 19831</strain>
    </source>
</reference>
<dbReference type="Proteomes" id="UP000642070">
    <property type="component" value="Unassembled WGS sequence"/>
</dbReference>
<gene>
    <name evidence="1" type="ORF">GCM10007977_059430</name>
</gene>
<evidence type="ECO:0000313" key="1">
    <source>
        <dbReference type="EMBL" id="GGM49864.1"/>
    </source>
</evidence>
<evidence type="ECO:0000313" key="2">
    <source>
        <dbReference type="Proteomes" id="UP000642070"/>
    </source>
</evidence>
<dbReference type="EMBL" id="BMPI01000032">
    <property type="protein sequence ID" value="GGM49864.1"/>
    <property type="molecule type" value="Genomic_DNA"/>
</dbReference>
<keyword evidence="2" id="KW-1185">Reference proteome</keyword>
<protein>
    <submittedName>
        <fullName evidence="1">Uncharacterized protein</fullName>
    </submittedName>
</protein>
<name>A0A917X0W4_9ACTN</name>
<sequence>MTEPLRHAVAAVEVSLAEVRAEWDRLLGRVEAGIRLVERRLATDGWFGGIVERVTADAADGLALIRHRLAMLRLRVGRVLDRAELAAARAVPVLALLDASLAWLPAVFTPVTGVAAALDPPGRNLVYWAGPAKDAYLEVAREQLDALGQAAAQARATSDWLAEVATANLAYLTGLADRVAAVAAALTTACLEGAATMAGVLTQFPSSLQDLADLVGTVVGELVSGAAHLAERLAADVASVRRLSGELADHTALPGGRWPRSIRMDR</sequence>
<reference evidence="1" key="1">
    <citation type="journal article" date="2014" name="Int. J. Syst. Evol. Microbiol.">
        <title>Complete genome sequence of Corynebacterium casei LMG S-19264T (=DSM 44701T), isolated from a smear-ripened cheese.</title>
        <authorList>
            <consortium name="US DOE Joint Genome Institute (JGI-PGF)"/>
            <person name="Walter F."/>
            <person name="Albersmeier A."/>
            <person name="Kalinowski J."/>
            <person name="Ruckert C."/>
        </authorList>
    </citation>
    <scope>NUCLEOTIDE SEQUENCE</scope>
    <source>
        <strain evidence="1">JCM 19831</strain>
    </source>
</reference>
<accession>A0A917X0W4</accession>
<comment type="caution">
    <text evidence="1">The sequence shown here is derived from an EMBL/GenBank/DDBJ whole genome shotgun (WGS) entry which is preliminary data.</text>
</comment>
<proteinExistence type="predicted"/>
<organism evidence="1 2">
    <name type="scientific">Dactylosporangium sucinum</name>
    <dbReference type="NCBI Taxonomy" id="1424081"/>
    <lineage>
        <taxon>Bacteria</taxon>
        <taxon>Bacillati</taxon>
        <taxon>Actinomycetota</taxon>
        <taxon>Actinomycetes</taxon>
        <taxon>Micromonosporales</taxon>
        <taxon>Micromonosporaceae</taxon>
        <taxon>Dactylosporangium</taxon>
    </lineage>
</organism>
<dbReference type="AlphaFoldDB" id="A0A917X0W4"/>